<comment type="caution">
    <text evidence="2">The sequence shown here is derived from an EMBL/GenBank/DDBJ whole genome shotgun (WGS) entry which is preliminary data.</text>
</comment>
<dbReference type="GO" id="GO:0000156">
    <property type="term" value="F:phosphorelay response regulator activity"/>
    <property type="evidence" value="ECO:0007669"/>
    <property type="project" value="InterPro"/>
</dbReference>
<dbReference type="PANTHER" id="PTHR37299:SF1">
    <property type="entry name" value="STAGE 0 SPORULATION PROTEIN A HOMOLOG"/>
    <property type="match status" value="1"/>
</dbReference>
<gene>
    <name evidence="2" type="ORF">EWM59_21370</name>
</gene>
<dbReference type="SMART" id="SM00850">
    <property type="entry name" value="LytTR"/>
    <property type="match status" value="1"/>
</dbReference>
<protein>
    <submittedName>
        <fullName evidence="2">LytTR family transcriptional regulator</fullName>
    </submittedName>
</protein>
<feature type="domain" description="HTH LytTR-type" evidence="1">
    <location>
        <begin position="5"/>
        <end position="106"/>
    </location>
</feature>
<dbReference type="Proteomes" id="UP000293162">
    <property type="component" value="Unassembled WGS sequence"/>
</dbReference>
<reference evidence="2 3" key="1">
    <citation type="submission" date="2019-02" db="EMBL/GenBank/DDBJ databases">
        <title>Bacterial novel species Emticicia sp. 17J42-9 isolated from soil.</title>
        <authorList>
            <person name="Jung H.-Y."/>
        </authorList>
    </citation>
    <scope>NUCLEOTIDE SEQUENCE [LARGE SCALE GENOMIC DNA]</scope>
    <source>
        <strain evidence="2 3">17J42-9</strain>
    </source>
</reference>
<name>A0A4V1ZCR7_9BACT</name>
<evidence type="ECO:0000313" key="2">
    <source>
        <dbReference type="EMBL" id="RYU93600.1"/>
    </source>
</evidence>
<organism evidence="2 3">
    <name type="scientific">Emticicia agri</name>
    <dbReference type="NCBI Taxonomy" id="2492393"/>
    <lineage>
        <taxon>Bacteria</taxon>
        <taxon>Pseudomonadati</taxon>
        <taxon>Bacteroidota</taxon>
        <taxon>Cytophagia</taxon>
        <taxon>Cytophagales</taxon>
        <taxon>Leadbetterellaceae</taxon>
        <taxon>Emticicia</taxon>
    </lineage>
</organism>
<evidence type="ECO:0000313" key="3">
    <source>
        <dbReference type="Proteomes" id="UP000293162"/>
    </source>
</evidence>
<dbReference type="PANTHER" id="PTHR37299">
    <property type="entry name" value="TRANSCRIPTIONAL REGULATOR-RELATED"/>
    <property type="match status" value="1"/>
</dbReference>
<dbReference type="Pfam" id="PF04397">
    <property type="entry name" value="LytTR"/>
    <property type="match status" value="1"/>
</dbReference>
<accession>A0A4V1ZCR7</accession>
<dbReference type="PROSITE" id="PS50930">
    <property type="entry name" value="HTH_LYTTR"/>
    <property type="match status" value="1"/>
</dbReference>
<dbReference type="GO" id="GO:0003677">
    <property type="term" value="F:DNA binding"/>
    <property type="evidence" value="ECO:0007669"/>
    <property type="project" value="InterPro"/>
</dbReference>
<proteinExistence type="predicted"/>
<dbReference type="EMBL" id="SEWF01000041">
    <property type="protein sequence ID" value="RYU93600.1"/>
    <property type="molecule type" value="Genomic_DNA"/>
</dbReference>
<dbReference type="InterPro" id="IPR046947">
    <property type="entry name" value="LytR-like"/>
</dbReference>
<dbReference type="Gene3D" id="2.40.50.1020">
    <property type="entry name" value="LytTr DNA-binding domain"/>
    <property type="match status" value="1"/>
</dbReference>
<dbReference type="InterPro" id="IPR007492">
    <property type="entry name" value="LytTR_DNA-bd_dom"/>
</dbReference>
<keyword evidence="3" id="KW-1185">Reference proteome</keyword>
<sequence>MNNELLLTIDRHLTIKYSEILMLKACINYTNILMEDGRSVLSSRTLRTFEQRLFNQSFFRPNRSVIINLNYMVSYQKEVATIRMGNNESIIISRRRIKGFLKKSRTINDEH</sequence>
<evidence type="ECO:0000259" key="1">
    <source>
        <dbReference type="PROSITE" id="PS50930"/>
    </source>
</evidence>
<dbReference type="OrthoDB" id="960564at2"/>
<dbReference type="AlphaFoldDB" id="A0A4V1ZCR7"/>